<dbReference type="EMBL" id="CM001218">
    <property type="protein sequence ID" value="AES65979.1"/>
    <property type="molecule type" value="Genomic_DNA"/>
</dbReference>
<dbReference type="HOGENOM" id="CLU_2472428_0_0_1"/>
<evidence type="ECO:0000313" key="1">
    <source>
        <dbReference type="EMBL" id="AES65979.1"/>
    </source>
</evidence>
<evidence type="ECO:0000313" key="3">
    <source>
        <dbReference type="Proteomes" id="UP000002051"/>
    </source>
</evidence>
<dbReference type="EnsemblPlants" id="AES65979">
    <property type="protein sequence ID" value="AES65979"/>
    <property type="gene ID" value="MTR_2g059900"/>
</dbReference>
<keyword evidence="3" id="KW-1185">Reference proteome</keyword>
<proteinExistence type="predicted"/>
<accession>G7IGQ1</accession>
<name>G7IGQ1_MEDTR</name>
<gene>
    <name evidence="1" type="ordered locus">MTR_2g059900</name>
</gene>
<dbReference type="PaxDb" id="3880-AES65979"/>
<reference evidence="1 3" key="1">
    <citation type="journal article" date="2011" name="Nature">
        <title>The Medicago genome provides insight into the evolution of rhizobial symbioses.</title>
        <authorList>
            <person name="Young N.D."/>
            <person name="Debelle F."/>
            <person name="Oldroyd G.E."/>
            <person name="Geurts R."/>
            <person name="Cannon S.B."/>
            <person name="Udvardi M.K."/>
            <person name="Benedito V.A."/>
            <person name="Mayer K.F."/>
            <person name="Gouzy J."/>
            <person name="Schoof H."/>
            <person name="Van de Peer Y."/>
            <person name="Proost S."/>
            <person name="Cook D.R."/>
            <person name="Meyers B.C."/>
            <person name="Spannagl M."/>
            <person name="Cheung F."/>
            <person name="De Mita S."/>
            <person name="Krishnakumar V."/>
            <person name="Gundlach H."/>
            <person name="Zhou S."/>
            <person name="Mudge J."/>
            <person name="Bharti A.K."/>
            <person name="Murray J.D."/>
            <person name="Naoumkina M.A."/>
            <person name="Rosen B."/>
            <person name="Silverstein K.A."/>
            <person name="Tang H."/>
            <person name="Rombauts S."/>
            <person name="Zhao P.X."/>
            <person name="Zhou P."/>
            <person name="Barbe V."/>
            <person name="Bardou P."/>
            <person name="Bechner M."/>
            <person name="Bellec A."/>
            <person name="Berger A."/>
            <person name="Berges H."/>
            <person name="Bidwell S."/>
            <person name="Bisseling T."/>
            <person name="Choisne N."/>
            <person name="Couloux A."/>
            <person name="Denny R."/>
            <person name="Deshpande S."/>
            <person name="Dai X."/>
            <person name="Doyle J.J."/>
            <person name="Dudez A.M."/>
            <person name="Farmer A.D."/>
            <person name="Fouteau S."/>
            <person name="Franken C."/>
            <person name="Gibelin C."/>
            <person name="Gish J."/>
            <person name="Goldstein S."/>
            <person name="Gonzalez A.J."/>
            <person name="Green P.J."/>
            <person name="Hallab A."/>
            <person name="Hartog M."/>
            <person name="Hua A."/>
            <person name="Humphray S.J."/>
            <person name="Jeong D.H."/>
            <person name="Jing Y."/>
            <person name="Jocker A."/>
            <person name="Kenton S.M."/>
            <person name="Kim D.J."/>
            <person name="Klee K."/>
            <person name="Lai H."/>
            <person name="Lang C."/>
            <person name="Lin S."/>
            <person name="Macmil S.L."/>
            <person name="Magdelenat G."/>
            <person name="Matthews L."/>
            <person name="McCorrison J."/>
            <person name="Monaghan E.L."/>
            <person name="Mun J.H."/>
            <person name="Najar F.Z."/>
            <person name="Nicholson C."/>
            <person name="Noirot C."/>
            <person name="O'Bleness M."/>
            <person name="Paule C.R."/>
            <person name="Poulain J."/>
            <person name="Prion F."/>
            <person name="Qin B."/>
            <person name="Qu C."/>
            <person name="Retzel E.F."/>
            <person name="Riddle C."/>
            <person name="Sallet E."/>
            <person name="Samain S."/>
            <person name="Samson N."/>
            <person name="Sanders I."/>
            <person name="Saurat O."/>
            <person name="Scarpelli C."/>
            <person name="Schiex T."/>
            <person name="Segurens B."/>
            <person name="Severin A.J."/>
            <person name="Sherrier D.J."/>
            <person name="Shi R."/>
            <person name="Sims S."/>
            <person name="Singer S.R."/>
            <person name="Sinharoy S."/>
            <person name="Sterck L."/>
            <person name="Viollet A."/>
            <person name="Wang B.B."/>
            <person name="Wang K."/>
            <person name="Wang M."/>
            <person name="Wang X."/>
            <person name="Warfsmann J."/>
            <person name="Weissenbach J."/>
            <person name="White D.D."/>
            <person name="White J.D."/>
            <person name="Wiley G.B."/>
            <person name="Wincker P."/>
            <person name="Xing Y."/>
            <person name="Yang L."/>
            <person name="Yao Z."/>
            <person name="Ying F."/>
            <person name="Zhai J."/>
            <person name="Zhou L."/>
            <person name="Zuber A."/>
            <person name="Denarie J."/>
            <person name="Dixon R.A."/>
            <person name="May G.D."/>
            <person name="Schwartz D.C."/>
            <person name="Rogers J."/>
            <person name="Quetier F."/>
            <person name="Town C.D."/>
            <person name="Roe B.A."/>
        </authorList>
    </citation>
    <scope>NUCLEOTIDE SEQUENCE [LARGE SCALE GENOMIC DNA]</scope>
    <source>
        <strain evidence="1">A17</strain>
        <strain evidence="2 3">cv. Jemalong A17</strain>
    </source>
</reference>
<dbReference type="Proteomes" id="UP000002051">
    <property type="component" value="Chromosome 2"/>
</dbReference>
<reference evidence="1 3" key="2">
    <citation type="journal article" date="2014" name="BMC Genomics">
        <title>An improved genome release (version Mt4.0) for the model legume Medicago truncatula.</title>
        <authorList>
            <person name="Tang H."/>
            <person name="Krishnakumar V."/>
            <person name="Bidwell S."/>
            <person name="Rosen B."/>
            <person name="Chan A."/>
            <person name="Zhou S."/>
            <person name="Gentzbittel L."/>
            <person name="Childs K.L."/>
            <person name="Yandell M."/>
            <person name="Gundlach H."/>
            <person name="Mayer K.F."/>
            <person name="Schwartz D.C."/>
            <person name="Town C.D."/>
        </authorList>
    </citation>
    <scope>GENOME REANNOTATION</scope>
    <source>
        <strain evidence="2 3">cv. Jemalong A17</strain>
    </source>
</reference>
<evidence type="ECO:0000313" key="2">
    <source>
        <dbReference type="EnsemblPlants" id="AES65979"/>
    </source>
</evidence>
<reference evidence="2" key="3">
    <citation type="submission" date="2015-04" db="UniProtKB">
        <authorList>
            <consortium name="EnsemblPlants"/>
        </authorList>
    </citation>
    <scope>IDENTIFICATION</scope>
    <source>
        <strain evidence="2">cv. Jemalong A17</strain>
    </source>
</reference>
<organism evidence="1 3">
    <name type="scientific">Medicago truncatula</name>
    <name type="common">Barrel medic</name>
    <name type="synonym">Medicago tribuloides</name>
    <dbReference type="NCBI Taxonomy" id="3880"/>
    <lineage>
        <taxon>Eukaryota</taxon>
        <taxon>Viridiplantae</taxon>
        <taxon>Streptophyta</taxon>
        <taxon>Embryophyta</taxon>
        <taxon>Tracheophyta</taxon>
        <taxon>Spermatophyta</taxon>
        <taxon>Magnoliopsida</taxon>
        <taxon>eudicotyledons</taxon>
        <taxon>Gunneridae</taxon>
        <taxon>Pentapetalae</taxon>
        <taxon>rosids</taxon>
        <taxon>fabids</taxon>
        <taxon>Fabales</taxon>
        <taxon>Fabaceae</taxon>
        <taxon>Papilionoideae</taxon>
        <taxon>50 kb inversion clade</taxon>
        <taxon>NPAAA clade</taxon>
        <taxon>Hologalegina</taxon>
        <taxon>IRL clade</taxon>
        <taxon>Trifolieae</taxon>
        <taxon>Medicago</taxon>
    </lineage>
</organism>
<protein>
    <submittedName>
        <fullName evidence="1 2">Uncharacterized protein</fullName>
    </submittedName>
</protein>
<dbReference type="AlphaFoldDB" id="G7IGQ1"/>
<sequence>MVEKTEKEPVEIKPNFVDYSVKIKSSKLEALVDVKPNTDEAFIHVEASENVEALHVKSNVSQLGVNKVDTAHFFTSQDTWKDKDELVG</sequence>